<reference evidence="7" key="1">
    <citation type="submission" date="2023-08" db="EMBL/GenBank/DDBJ databases">
        <title>WGS of Aeromonas isolates.</title>
        <authorList>
            <person name="Lee H."/>
        </authorList>
    </citation>
    <scope>NUCLEOTIDE SEQUENCE</scope>
    <source>
        <strain evidence="7">SL22</strain>
    </source>
</reference>
<dbReference type="AlphaFoldDB" id="A0AAW7I4G0"/>
<sequence>MRITTNMVYNRNISSLNNANERLSTAYEQLQSGDKFKTSGEDPSGMSQKMALTKEIDLFKQYGVNGSLLENSLGHEETVLTALNTAMTSAQTLIQKANDSAVGSDDRKAIASELEGLQKQMFDLMNSKNSQGEFIFGGNQSKTQPFVKDASGNYLFQGDTGQRNIQVSPTVQIAANDSGFNLFEIVPTRRTSSAGSANIQVGVADQGNFDSFYRNNYDPALASNQYTVTTAAGAPDTYEIRDGGGTLLQSGDYVAGNKIPFNGLELTLNLPAGGAAQNFVLDPPQNNNILDGMSDFITALRDPNITPDTFQVKVADATSHMKNARLNVDQGLGEIGGRMNSLEQVLGSNEGLSTLNQQARAKVSEADLYEVIAALSKEDAALSASQLSFSKISKLTLFDYIR</sequence>
<evidence type="ECO:0000256" key="5">
    <source>
        <dbReference type="ARBA" id="ARBA00023143"/>
    </source>
</evidence>
<dbReference type="Pfam" id="PF00669">
    <property type="entry name" value="Flagellin_N"/>
    <property type="match status" value="1"/>
</dbReference>
<dbReference type="PANTHER" id="PTHR42792:SF1">
    <property type="entry name" value="FLAGELLAR HOOK-ASSOCIATED PROTEIN 3"/>
    <property type="match status" value="1"/>
</dbReference>
<dbReference type="SUPFAM" id="SSF64518">
    <property type="entry name" value="Phase 1 flagellin"/>
    <property type="match status" value="1"/>
</dbReference>
<dbReference type="GO" id="GO:0009424">
    <property type="term" value="C:bacterial-type flagellum hook"/>
    <property type="evidence" value="ECO:0007669"/>
    <property type="project" value="InterPro"/>
</dbReference>
<accession>A0AAW7I4G0</accession>
<proteinExistence type="inferred from homology"/>
<keyword evidence="7" id="KW-0966">Cell projection</keyword>
<dbReference type="PANTHER" id="PTHR42792">
    <property type="entry name" value="FLAGELLIN"/>
    <property type="match status" value="1"/>
</dbReference>
<dbReference type="GO" id="GO:0071973">
    <property type="term" value="P:bacterial-type flagellum-dependent cell motility"/>
    <property type="evidence" value="ECO:0007669"/>
    <property type="project" value="InterPro"/>
</dbReference>
<evidence type="ECO:0000256" key="4">
    <source>
        <dbReference type="ARBA" id="ARBA00022525"/>
    </source>
</evidence>
<dbReference type="GO" id="GO:0005198">
    <property type="term" value="F:structural molecule activity"/>
    <property type="evidence" value="ECO:0007669"/>
    <property type="project" value="InterPro"/>
</dbReference>
<dbReference type="InterPro" id="IPR001029">
    <property type="entry name" value="Flagellin_N"/>
</dbReference>
<evidence type="ECO:0000259" key="6">
    <source>
        <dbReference type="Pfam" id="PF00669"/>
    </source>
</evidence>
<keyword evidence="4" id="KW-0964">Secreted</keyword>
<dbReference type="InterPro" id="IPR001492">
    <property type="entry name" value="Flagellin"/>
</dbReference>
<gene>
    <name evidence="7" type="primary">flgL</name>
    <name evidence="7" type="ORF">OB959_18605</name>
</gene>
<dbReference type="EMBL" id="JAOPLV010000010">
    <property type="protein sequence ID" value="MDM5141785.1"/>
    <property type="molecule type" value="Genomic_DNA"/>
</dbReference>
<evidence type="ECO:0000256" key="1">
    <source>
        <dbReference type="ARBA" id="ARBA00004365"/>
    </source>
</evidence>
<comment type="caution">
    <text evidence="7">The sequence shown here is derived from an EMBL/GenBank/DDBJ whole genome shotgun (WGS) entry which is preliminary data.</text>
</comment>
<evidence type="ECO:0000313" key="8">
    <source>
        <dbReference type="Proteomes" id="UP001168216"/>
    </source>
</evidence>
<dbReference type="Gene3D" id="1.20.1330.10">
    <property type="entry name" value="f41 fragment of flagellin, N-terminal domain"/>
    <property type="match status" value="1"/>
</dbReference>
<evidence type="ECO:0000256" key="3">
    <source>
        <dbReference type="ARBA" id="ARBA00005709"/>
    </source>
</evidence>
<keyword evidence="7" id="KW-0969">Cilium</keyword>
<keyword evidence="5" id="KW-0975">Bacterial flagellum</keyword>
<comment type="similarity">
    <text evidence="3">Belongs to the bacterial flagellin family.</text>
</comment>
<feature type="domain" description="Flagellin N-terminal" evidence="6">
    <location>
        <begin position="3"/>
        <end position="140"/>
    </location>
</feature>
<dbReference type="NCBIfam" id="TIGR02550">
    <property type="entry name" value="flagell_flgL"/>
    <property type="match status" value="1"/>
</dbReference>
<evidence type="ECO:0000256" key="2">
    <source>
        <dbReference type="ARBA" id="ARBA00004613"/>
    </source>
</evidence>
<comment type="subcellular location">
    <subcellularLocation>
        <location evidence="1">Bacterial flagellum</location>
    </subcellularLocation>
    <subcellularLocation>
        <location evidence="2">Secreted</location>
    </subcellularLocation>
</comment>
<keyword evidence="7" id="KW-0282">Flagellum</keyword>
<dbReference type="Proteomes" id="UP001168216">
    <property type="component" value="Unassembled WGS sequence"/>
</dbReference>
<evidence type="ECO:0000313" key="7">
    <source>
        <dbReference type="EMBL" id="MDM5141785.1"/>
    </source>
</evidence>
<dbReference type="RefSeq" id="WP_290022749.1">
    <property type="nucleotide sequence ID" value="NZ_CP170577.1"/>
</dbReference>
<organism evidence="7 8">
    <name type="scientific">Aeromonas bestiarum</name>
    <dbReference type="NCBI Taxonomy" id="105751"/>
    <lineage>
        <taxon>Bacteria</taxon>
        <taxon>Pseudomonadati</taxon>
        <taxon>Pseudomonadota</taxon>
        <taxon>Gammaproteobacteria</taxon>
        <taxon>Aeromonadales</taxon>
        <taxon>Aeromonadaceae</taxon>
        <taxon>Aeromonas</taxon>
    </lineage>
</organism>
<protein>
    <submittedName>
        <fullName evidence="7">Flagellar hook-associated protein FlgL</fullName>
    </submittedName>
</protein>
<dbReference type="InterPro" id="IPR013384">
    <property type="entry name" value="Flagell_FlgL"/>
</dbReference>
<name>A0AAW7I4G0_9GAMM</name>
<dbReference type="GO" id="GO:0005576">
    <property type="term" value="C:extracellular region"/>
    <property type="evidence" value="ECO:0007669"/>
    <property type="project" value="UniProtKB-SubCell"/>
</dbReference>